<dbReference type="SUPFAM" id="SSF55008">
    <property type="entry name" value="HMA, heavy metal-associated domain"/>
    <property type="match status" value="2"/>
</dbReference>
<feature type="compositionally biased region" description="Basic and acidic residues" evidence="1">
    <location>
        <begin position="195"/>
        <end position="213"/>
    </location>
</feature>
<reference evidence="3" key="1">
    <citation type="submission" date="2018-05" db="EMBL/GenBank/DDBJ databases">
        <title>Draft genome of Mucuna pruriens seed.</title>
        <authorList>
            <person name="Nnadi N.E."/>
            <person name="Vos R."/>
            <person name="Hasami M.H."/>
            <person name="Devisetty U.K."/>
            <person name="Aguiy J.C."/>
        </authorList>
    </citation>
    <scope>NUCLEOTIDE SEQUENCE [LARGE SCALE GENOMIC DNA]</scope>
    <source>
        <strain evidence="3">JCA_2017</strain>
    </source>
</reference>
<feature type="region of interest" description="Disordered" evidence="1">
    <location>
        <begin position="1"/>
        <end position="20"/>
    </location>
</feature>
<feature type="domain" description="HMA" evidence="2">
    <location>
        <begin position="127"/>
        <end position="195"/>
    </location>
</feature>
<dbReference type="InterPro" id="IPR036163">
    <property type="entry name" value="HMA_dom_sf"/>
</dbReference>
<dbReference type="AlphaFoldDB" id="A0A371H9S8"/>
<feature type="non-terminal residue" evidence="3">
    <location>
        <position position="295"/>
    </location>
</feature>
<dbReference type="GO" id="GO:0046872">
    <property type="term" value="F:metal ion binding"/>
    <property type="evidence" value="ECO:0007669"/>
    <property type="project" value="InterPro"/>
</dbReference>
<evidence type="ECO:0000313" key="3">
    <source>
        <dbReference type="EMBL" id="RDX99524.1"/>
    </source>
</evidence>
<feature type="region of interest" description="Disordered" evidence="1">
    <location>
        <begin position="194"/>
        <end position="237"/>
    </location>
</feature>
<dbReference type="OrthoDB" id="773760at2759"/>
<evidence type="ECO:0000313" key="4">
    <source>
        <dbReference type="Proteomes" id="UP000257109"/>
    </source>
</evidence>
<sequence length="295" mass="32458">MLVLQKKKTGGGNSNKENEDGNATVVLKVDMHCDGCTAKILKHLHAFQGVEKVELESDAGKVTVIGKVDPTKVREDLAQKMKKNVELVSPQPKKEKEKENKDTKVSKPDNKSENKTHDKKTKDKEAVTIAVLKMVLHCQGCIDKIRKTVGKTKGVQGIVAVDKEKETMTVKGTMDVKALAENLAKKFNMKVEVVSPKKDKDSDNKESEKEGSGKKKNKAGDGGGETNENNQEGGQMHNRMEYWPPAFGYGYGYGYGHGNVAGVNYVPVYPEQMHLHLHAPPPQMFSDENPNACSV</sequence>
<dbReference type="PROSITE" id="PS50846">
    <property type="entry name" value="HMA_2"/>
    <property type="match status" value="2"/>
</dbReference>
<evidence type="ECO:0000256" key="1">
    <source>
        <dbReference type="SAM" id="MobiDB-lite"/>
    </source>
</evidence>
<keyword evidence="4" id="KW-1185">Reference proteome</keyword>
<dbReference type="InterPro" id="IPR006121">
    <property type="entry name" value="HMA_dom"/>
</dbReference>
<feature type="non-terminal residue" evidence="3">
    <location>
        <position position="1"/>
    </location>
</feature>
<feature type="compositionally biased region" description="Basic and acidic residues" evidence="1">
    <location>
        <begin position="92"/>
        <end position="122"/>
    </location>
</feature>
<dbReference type="CDD" id="cd00371">
    <property type="entry name" value="HMA"/>
    <property type="match status" value="2"/>
</dbReference>
<dbReference type="Proteomes" id="UP000257109">
    <property type="component" value="Unassembled WGS sequence"/>
</dbReference>
<feature type="region of interest" description="Disordered" evidence="1">
    <location>
        <begin position="81"/>
        <end position="122"/>
    </location>
</feature>
<dbReference type="PANTHER" id="PTHR46413:SF2">
    <property type="entry name" value="HEAVY METAL-ASSOCIATED ISOPRENYLATED PLANT PROTEIN 3"/>
    <property type="match status" value="1"/>
</dbReference>
<organism evidence="3 4">
    <name type="scientific">Mucuna pruriens</name>
    <name type="common">Velvet bean</name>
    <name type="synonym">Dolichos pruriens</name>
    <dbReference type="NCBI Taxonomy" id="157652"/>
    <lineage>
        <taxon>Eukaryota</taxon>
        <taxon>Viridiplantae</taxon>
        <taxon>Streptophyta</taxon>
        <taxon>Embryophyta</taxon>
        <taxon>Tracheophyta</taxon>
        <taxon>Spermatophyta</taxon>
        <taxon>Magnoliopsida</taxon>
        <taxon>eudicotyledons</taxon>
        <taxon>Gunneridae</taxon>
        <taxon>Pentapetalae</taxon>
        <taxon>rosids</taxon>
        <taxon>fabids</taxon>
        <taxon>Fabales</taxon>
        <taxon>Fabaceae</taxon>
        <taxon>Papilionoideae</taxon>
        <taxon>50 kb inversion clade</taxon>
        <taxon>NPAAA clade</taxon>
        <taxon>indigoferoid/millettioid clade</taxon>
        <taxon>Phaseoleae</taxon>
        <taxon>Mucuna</taxon>
    </lineage>
</organism>
<proteinExistence type="predicted"/>
<dbReference type="EMBL" id="QJKJ01003208">
    <property type="protein sequence ID" value="RDX99524.1"/>
    <property type="molecule type" value="Genomic_DNA"/>
</dbReference>
<name>A0A371H9S8_MUCPR</name>
<dbReference type="InterPro" id="IPR044594">
    <property type="entry name" value="HIPP01/3/5/6"/>
</dbReference>
<accession>A0A371H9S8</accession>
<comment type="caution">
    <text evidence="3">The sequence shown here is derived from an EMBL/GenBank/DDBJ whole genome shotgun (WGS) entry which is preliminary data.</text>
</comment>
<feature type="domain" description="HMA" evidence="2">
    <location>
        <begin position="22"/>
        <end position="93"/>
    </location>
</feature>
<protein>
    <submittedName>
        <fullName evidence="3">Heavy metal-associated isoprenylated plant protein 3</fullName>
    </submittedName>
</protein>
<gene>
    <name evidence="3" type="primary">HIPP03</name>
    <name evidence="3" type="ORF">CR513_17416</name>
</gene>
<evidence type="ECO:0000259" key="2">
    <source>
        <dbReference type="PROSITE" id="PS50846"/>
    </source>
</evidence>
<dbReference type="Pfam" id="PF00403">
    <property type="entry name" value="HMA"/>
    <property type="match status" value="2"/>
</dbReference>
<dbReference type="Gene3D" id="3.30.70.100">
    <property type="match status" value="2"/>
</dbReference>
<dbReference type="PANTHER" id="PTHR46413">
    <property type="entry name" value="HEAVY METAL-ASSOCIATED ISOPRENYLATED PLANT PROTEIN 6"/>
    <property type="match status" value="1"/>
</dbReference>
<dbReference type="STRING" id="157652.A0A371H9S8"/>